<dbReference type="Proteomes" id="UP000386847">
    <property type="component" value="Chromosome"/>
</dbReference>
<comment type="similarity">
    <text evidence="2">Belongs to the RecX family.</text>
</comment>
<dbReference type="GO" id="GO:0006282">
    <property type="term" value="P:regulation of DNA repair"/>
    <property type="evidence" value="ECO:0007669"/>
    <property type="project" value="InterPro"/>
</dbReference>
<evidence type="ECO:0000259" key="5">
    <source>
        <dbReference type="Pfam" id="PF02631"/>
    </source>
</evidence>
<dbReference type="InterPro" id="IPR036388">
    <property type="entry name" value="WH-like_DNA-bd_sf"/>
</dbReference>
<name>A0A5Q2FCJ5_9ACTN</name>
<evidence type="ECO:0000256" key="1">
    <source>
        <dbReference type="ARBA" id="ARBA00004496"/>
    </source>
</evidence>
<dbReference type="Gene3D" id="1.10.10.10">
    <property type="entry name" value="Winged helix-like DNA-binding domain superfamily/Winged helix DNA-binding domain"/>
    <property type="match status" value="2"/>
</dbReference>
<proteinExistence type="inferred from homology"/>
<keyword evidence="4" id="KW-0963">Cytoplasm</keyword>
<dbReference type="AlphaFoldDB" id="A0A5Q2FCJ5"/>
<organism evidence="7 8">
    <name type="scientific">Raineyella fluvialis</name>
    <dbReference type="NCBI Taxonomy" id="2662261"/>
    <lineage>
        <taxon>Bacteria</taxon>
        <taxon>Bacillati</taxon>
        <taxon>Actinomycetota</taxon>
        <taxon>Actinomycetes</taxon>
        <taxon>Propionibacteriales</taxon>
        <taxon>Propionibacteriaceae</taxon>
        <taxon>Raineyella</taxon>
    </lineage>
</organism>
<dbReference type="Pfam" id="PF02631">
    <property type="entry name" value="RecX_HTH2"/>
    <property type="match status" value="1"/>
</dbReference>
<evidence type="ECO:0000259" key="6">
    <source>
        <dbReference type="Pfam" id="PF21981"/>
    </source>
</evidence>
<dbReference type="PANTHER" id="PTHR33602:SF1">
    <property type="entry name" value="REGULATORY PROTEIN RECX FAMILY PROTEIN"/>
    <property type="match status" value="1"/>
</dbReference>
<evidence type="ECO:0000256" key="3">
    <source>
        <dbReference type="ARBA" id="ARBA00018111"/>
    </source>
</evidence>
<evidence type="ECO:0000256" key="2">
    <source>
        <dbReference type="ARBA" id="ARBA00009695"/>
    </source>
</evidence>
<dbReference type="Pfam" id="PF21981">
    <property type="entry name" value="RecX_HTH3"/>
    <property type="match status" value="1"/>
</dbReference>
<gene>
    <name evidence="7" type="ORF">Rai3103_15570</name>
</gene>
<accession>A0A5Q2FCJ5</accession>
<sequence length="182" mass="19920">MEQALAKRNTDPAVARAVLDRLTDVGLVDDRGFAEAWVASRQDHKHLSRLALREELVKKRVDRWIIDEVLSAVDTEQEYAAASALATRKARSMTGLAPEVRRRRLAGALARRGFSGSVTSRVLSDLDLEGRTLTSMPGLRARAMTSRMPEAQCDHAPTRPGMRSGSSGVCGVSVRCPVRVVQ</sequence>
<evidence type="ECO:0000313" key="7">
    <source>
        <dbReference type="EMBL" id="QGF24810.1"/>
    </source>
</evidence>
<feature type="domain" description="RecX second three-helical" evidence="5">
    <location>
        <begin position="29"/>
        <end position="70"/>
    </location>
</feature>
<keyword evidence="8" id="KW-1185">Reference proteome</keyword>
<evidence type="ECO:0000256" key="4">
    <source>
        <dbReference type="ARBA" id="ARBA00022490"/>
    </source>
</evidence>
<evidence type="ECO:0000313" key="8">
    <source>
        <dbReference type="Proteomes" id="UP000386847"/>
    </source>
</evidence>
<dbReference type="KEGG" id="rain:Rai3103_15570"/>
<reference evidence="7 8" key="1">
    <citation type="submission" date="2019-10" db="EMBL/GenBank/DDBJ databases">
        <title>Genomic analysis of Raineyella sp. CBA3103.</title>
        <authorList>
            <person name="Roh S.W."/>
        </authorList>
    </citation>
    <scope>NUCLEOTIDE SEQUENCE [LARGE SCALE GENOMIC DNA]</scope>
    <source>
        <strain evidence="7 8">CBA3103</strain>
    </source>
</reference>
<dbReference type="GO" id="GO:0005737">
    <property type="term" value="C:cytoplasm"/>
    <property type="evidence" value="ECO:0007669"/>
    <property type="project" value="UniProtKB-SubCell"/>
</dbReference>
<protein>
    <recommendedName>
        <fullName evidence="3">Regulatory protein RecX</fullName>
    </recommendedName>
</protein>
<comment type="subcellular location">
    <subcellularLocation>
        <location evidence="1">Cytoplasm</location>
    </subcellularLocation>
</comment>
<dbReference type="InterPro" id="IPR053925">
    <property type="entry name" value="RecX_HTH_3rd"/>
</dbReference>
<dbReference type="InterPro" id="IPR003783">
    <property type="entry name" value="Regulatory_RecX"/>
</dbReference>
<dbReference type="PANTHER" id="PTHR33602">
    <property type="entry name" value="REGULATORY PROTEIN RECX FAMILY PROTEIN"/>
    <property type="match status" value="1"/>
</dbReference>
<dbReference type="EMBL" id="CP045725">
    <property type="protein sequence ID" value="QGF24810.1"/>
    <property type="molecule type" value="Genomic_DNA"/>
</dbReference>
<feature type="domain" description="RecX third three-helical" evidence="6">
    <location>
        <begin position="76"/>
        <end position="123"/>
    </location>
</feature>
<dbReference type="InterPro" id="IPR053924">
    <property type="entry name" value="RecX_HTH_2nd"/>
</dbReference>